<accession>A0AAD8RCY0</accession>
<dbReference type="PANTHER" id="PTHR47723:SF24">
    <property type="entry name" value="RNASE H TYPE-1 DOMAIN-CONTAINING PROTEIN"/>
    <property type="match status" value="1"/>
</dbReference>
<evidence type="ECO:0000256" key="1">
    <source>
        <dbReference type="SAM" id="MobiDB-lite"/>
    </source>
</evidence>
<dbReference type="InterPro" id="IPR044730">
    <property type="entry name" value="RNase_H-like_dom_plant"/>
</dbReference>
<keyword evidence="4" id="KW-1185">Reference proteome</keyword>
<dbReference type="InterPro" id="IPR002156">
    <property type="entry name" value="RNaseH_domain"/>
</dbReference>
<dbReference type="InterPro" id="IPR053151">
    <property type="entry name" value="RNase_H-like"/>
</dbReference>
<dbReference type="AlphaFoldDB" id="A0AAD8RCY0"/>
<dbReference type="InterPro" id="IPR012337">
    <property type="entry name" value="RNaseH-like_sf"/>
</dbReference>
<evidence type="ECO:0000259" key="2">
    <source>
        <dbReference type="Pfam" id="PF13456"/>
    </source>
</evidence>
<dbReference type="Pfam" id="PF13456">
    <property type="entry name" value="RVT_3"/>
    <property type="match status" value="1"/>
</dbReference>
<proteinExistence type="predicted"/>
<dbReference type="PANTHER" id="PTHR47723">
    <property type="entry name" value="OS05G0353850 PROTEIN"/>
    <property type="match status" value="1"/>
</dbReference>
<reference evidence="3" key="1">
    <citation type="submission" date="2023-07" db="EMBL/GenBank/DDBJ databases">
        <title>A chromosome-level genome assembly of Lolium multiflorum.</title>
        <authorList>
            <person name="Chen Y."/>
            <person name="Copetti D."/>
            <person name="Kolliker R."/>
            <person name="Studer B."/>
        </authorList>
    </citation>
    <scope>NUCLEOTIDE SEQUENCE</scope>
    <source>
        <strain evidence="3">02402/16</strain>
        <tissue evidence="3">Leaf</tissue>
    </source>
</reference>
<dbReference type="GO" id="GO:0003676">
    <property type="term" value="F:nucleic acid binding"/>
    <property type="evidence" value="ECO:0007669"/>
    <property type="project" value="InterPro"/>
</dbReference>
<protein>
    <recommendedName>
        <fullName evidence="2">RNase H type-1 domain-containing protein</fullName>
    </recommendedName>
</protein>
<name>A0AAD8RCY0_LOLMU</name>
<evidence type="ECO:0000313" key="4">
    <source>
        <dbReference type="Proteomes" id="UP001231189"/>
    </source>
</evidence>
<gene>
    <name evidence="3" type="ORF">QYE76_023469</name>
</gene>
<feature type="domain" description="RNase H type-1" evidence="2">
    <location>
        <begin position="37"/>
        <end position="156"/>
    </location>
</feature>
<dbReference type="CDD" id="cd06222">
    <property type="entry name" value="RNase_H_like"/>
    <property type="match status" value="1"/>
</dbReference>
<dbReference type="GO" id="GO:0004523">
    <property type="term" value="F:RNA-DNA hybrid ribonuclease activity"/>
    <property type="evidence" value="ECO:0007669"/>
    <property type="project" value="InterPro"/>
</dbReference>
<feature type="region of interest" description="Disordered" evidence="1">
    <location>
        <begin position="1"/>
        <end position="23"/>
    </location>
</feature>
<dbReference type="InterPro" id="IPR036397">
    <property type="entry name" value="RNaseH_sf"/>
</dbReference>
<comment type="caution">
    <text evidence="3">The sequence shown here is derived from an EMBL/GenBank/DDBJ whole genome shotgun (WGS) entry which is preliminary data.</text>
</comment>
<dbReference type="EMBL" id="JAUUTY010000006">
    <property type="protein sequence ID" value="KAK1617952.1"/>
    <property type="molecule type" value="Genomic_DNA"/>
</dbReference>
<organism evidence="3 4">
    <name type="scientific">Lolium multiflorum</name>
    <name type="common">Italian ryegrass</name>
    <name type="synonym">Lolium perenne subsp. multiflorum</name>
    <dbReference type="NCBI Taxonomy" id="4521"/>
    <lineage>
        <taxon>Eukaryota</taxon>
        <taxon>Viridiplantae</taxon>
        <taxon>Streptophyta</taxon>
        <taxon>Embryophyta</taxon>
        <taxon>Tracheophyta</taxon>
        <taxon>Spermatophyta</taxon>
        <taxon>Magnoliopsida</taxon>
        <taxon>Liliopsida</taxon>
        <taxon>Poales</taxon>
        <taxon>Poaceae</taxon>
        <taxon>BOP clade</taxon>
        <taxon>Pooideae</taxon>
        <taxon>Poodae</taxon>
        <taxon>Poeae</taxon>
        <taxon>Poeae Chloroplast Group 2 (Poeae type)</taxon>
        <taxon>Loliodinae</taxon>
        <taxon>Loliinae</taxon>
        <taxon>Lolium</taxon>
    </lineage>
</organism>
<sequence length="187" mass="20827">MIVDTAQGFKKANTKTDGRQKVRKRWTPPDFGTVKLNVDGAFGKDGAAGIGMAVRDYKGELIVAAFREVTNCRDATDSELMAIEEGLNLAYTWTTQGISVETDCLEAMELIKESTPNTSIYAFRISVIRDLLRERVSSLVKISRDCTNVCHELAKMGRTMRLSQVWLGNYPSGISQAMEQDCNFMIN</sequence>
<dbReference type="SUPFAM" id="SSF53098">
    <property type="entry name" value="Ribonuclease H-like"/>
    <property type="match status" value="1"/>
</dbReference>
<evidence type="ECO:0000313" key="3">
    <source>
        <dbReference type="EMBL" id="KAK1617952.1"/>
    </source>
</evidence>
<dbReference type="Proteomes" id="UP001231189">
    <property type="component" value="Unassembled WGS sequence"/>
</dbReference>
<dbReference type="Gene3D" id="3.30.420.10">
    <property type="entry name" value="Ribonuclease H-like superfamily/Ribonuclease H"/>
    <property type="match status" value="1"/>
</dbReference>